<evidence type="ECO:0000313" key="3">
    <source>
        <dbReference type="Proteomes" id="UP000075920"/>
    </source>
</evidence>
<dbReference type="VEuPathDB" id="VectorBase:AMIN002308"/>
<dbReference type="Proteomes" id="UP000075920">
    <property type="component" value="Unassembled WGS sequence"/>
</dbReference>
<dbReference type="AlphaFoldDB" id="A0A182VW60"/>
<reference evidence="2" key="2">
    <citation type="submission" date="2020-05" db="UniProtKB">
        <authorList>
            <consortium name="EnsemblMetazoa"/>
        </authorList>
    </citation>
    <scope>IDENTIFICATION</scope>
    <source>
        <strain evidence="2">MINIMUS1</strain>
    </source>
</reference>
<dbReference type="EnsemblMetazoa" id="AMIN002308-RA">
    <property type="protein sequence ID" value="AMIN002308-PA"/>
    <property type="gene ID" value="AMIN002308"/>
</dbReference>
<proteinExistence type="predicted"/>
<keyword evidence="1" id="KW-0175">Coiled coil</keyword>
<evidence type="ECO:0000256" key="1">
    <source>
        <dbReference type="SAM" id="Coils"/>
    </source>
</evidence>
<protein>
    <submittedName>
        <fullName evidence="2">Uncharacterized protein</fullName>
    </submittedName>
</protein>
<feature type="coiled-coil region" evidence="1">
    <location>
        <begin position="80"/>
        <end position="114"/>
    </location>
</feature>
<keyword evidence="3" id="KW-1185">Reference proteome</keyword>
<organism evidence="2 3">
    <name type="scientific">Anopheles minimus</name>
    <dbReference type="NCBI Taxonomy" id="112268"/>
    <lineage>
        <taxon>Eukaryota</taxon>
        <taxon>Metazoa</taxon>
        <taxon>Ecdysozoa</taxon>
        <taxon>Arthropoda</taxon>
        <taxon>Hexapoda</taxon>
        <taxon>Insecta</taxon>
        <taxon>Pterygota</taxon>
        <taxon>Neoptera</taxon>
        <taxon>Endopterygota</taxon>
        <taxon>Diptera</taxon>
        <taxon>Nematocera</taxon>
        <taxon>Culicoidea</taxon>
        <taxon>Culicidae</taxon>
        <taxon>Anophelinae</taxon>
        <taxon>Anopheles</taxon>
    </lineage>
</organism>
<accession>A0A182VW60</accession>
<name>A0A182VW60_9DIPT</name>
<reference evidence="3" key="1">
    <citation type="submission" date="2013-03" db="EMBL/GenBank/DDBJ databases">
        <title>The Genome Sequence of Anopheles minimus MINIMUS1.</title>
        <authorList>
            <consortium name="The Broad Institute Genomics Platform"/>
            <person name="Neafsey D.E."/>
            <person name="Walton C."/>
            <person name="Walker B."/>
            <person name="Young S.K."/>
            <person name="Zeng Q."/>
            <person name="Gargeya S."/>
            <person name="Fitzgerald M."/>
            <person name="Haas B."/>
            <person name="Abouelleil A."/>
            <person name="Allen A.W."/>
            <person name="Alvarado L."/>
            <person name="Arachchi H.M."/>
            <person name="Berlin A.M."/>
            <person name="Chapman S.B."/>
            <person name="Gainer-Dewar J."/>
            <person name="Goldberg J."/>
            <person name="Griggs A."/>
            <person name="Gujja S."/>
            <person name="Hansen M."/>
            <person name="Howarth C."/>
            <person name="Imamovic A."/>
            <person name="Ireland A."/>
            <person name="Larimer J."/>
            <person name="McCowan C."/>
            <person name="Murphy C."/>
            <person name="Pearson M."/>
            <person name="Poon T.W."/>
            <person name="Priest M."/>
            <person name="Roberts A."/>
            <person name="Saif S."/>
            <person name="Shea T."/>
            <person name="Sisk P."/>
            <person name="Sykes S."/>
            <person name="Wortman J."/>
            <person name="Nusbaum C."/>
            <person name="Birren B."/>
        </authorList>
    </citation>
    <scope>NUCLEOTIDE SEQUENCE [LARGE SCALE GENOMIC DNA]</scope>
    <source>
        <strain evidence="3">MINIMUS1</strain>
    </source>
</reference>
<sequence length="163" mass="19389">MRLAHFVEDASASCCGKKSPIGSNCDCVSKPTKPTSEFEEDGSVEHFSTEYDTCFVPFNNNSKPVLRRDRLREVYKEKLAATLMKNVNEQLETIHRQEEERKQLRKRMNYYMAKENQHDPQYNLQRTDDAVTFWSYRTRRNANHRRNNEFTKPQDEKLDVQFE</sequence>
<evidence type="ECO:0000313" key="2">
    <source>
        <dbReference type="EnsemblMetazoa" id="AMIN002308-PA"/>
    </source>
</evidence>